<dbReference type="EMBL" id="JAQQAF010000006">
    <property type="protein sequence ID" value="KAJ8478836.1"/>
    <property type="molecule type" value="Genomic_DNA"/>
</dbReference>
<dbReference type="Proteomes" id="UP001222027">
    <property type="component" value="Unassembled WGS sequence"/>
</dbReference>
<keyword evidence="2" id="KW-1185">Reference proteome</keyword>
<proteinExistence type="predicted"/>
<comment type="caution">
    <text evidence="1">The sequence shown here is derived from an EMBL/GenBank/DDBJ whole genome shotgun (WGS) entry which is preliminary data.</text>
</comment>
<accession>A0AAV8PBZ5</accession>
<protein>
    <submittedName>
        <fullName evidence="1">Uncharacterized protein</fullName>
    </submittedName>
</protein>
<gene>
    <name evidence="1" type="ORF">OPV22_022563</name>
</gene>
<organism evidence="1 2">
    <name type="scientific">Ensete ventricosum</name>
    <name type="common">Abyssinian banana</name>
    <name type="synonym">Musa ensete</name>
    <dbReference type="NCBI Taxonomy" id="4639"/>
    <lineage>
        <taxon>Eukaryota</taxon>
        <taxon>Viridiplantae</taxon>
        <taxon>Streptophyta</taxon>
        <taxon>Embryophyta</taxon>
        <taxon>Tracheophyta</taxon>
        <taxon>Spermatophyta</taxon>
        <taxon>Magnoliopsida</taxon>
        <taxon>Liliopsida</taxon>
        <taxon>Zingiberales</taxon>
        <taxon>Musaceae</taxon>
        <taxon>Ensete</taxon>
    </lineage>
</organism>
<name>A0AAV8PBZ5_ENSVE</name>
<evidence type="ECO:0000313" key="2">
    <source>
        <dbReference type="Proteomes" id="UP001222027"/>
    </source>
</evidence>
<dbReference type="PANTHER" id="PTHR36064">
    <property type="entry name" value="EMBRYO DEFECTIVE 2735"/>
    <property type="match status" value="1"/>
</dbReference>
<evidence type="ECO:0000313" key="1">
    <source>
        <dbReference type="EMBL" id="KAJ8478836.1"/>
    </source>
</evidence>
<reference evidence="1 2" key="1">
    <citation type="submission" date="2022-12" db="EMBL/GenBank/DDBJ databases">
        <title>Chromosome-scale assembly of the Ensete ventricosum genome.</title>
        <authorList>
            <person name="Dussert Y."/>
            <person name="Stocks J."/>
            <person name="Wendawek A."/>
            <person name="Woldeyes F."/>
            <person name="Nichols R.A."/>
            <person name="Borrell J.S."/>
        </authorList>
    </citation>
    <scope>NUCLEOTIDE SEQUENCE [LARGE SCALE GENOMIC DNA]</scope>
    <source>
        <strain evidence="2">cv. Maze</strain>
        <tissue evidence="1">Seeds</tissue>
    </source>
</reference>
<dbReference type="AlphaFoldDB" id="A0AAV8PBZ5"/>
<sequence>MKLRVVCRKLYDYVRYDLKEIAFPSSLPDPPHIKKQRKLTWRERWYVLKEASRLYAASWVRDIGPDLRRNDYKKVTNDDGGLCQDKTTSERREPSTLEDLAVAARGGMETLRPALQRVYMMRASAYRDALKSFIQGSSDARSRCTLVESSVSPARSLAVSCCGSLASPLDGMSLCDG</sequence>